<dbReference type="GO" id="GO:0003872">
    <property type="term" value="F:6-phosphofructokinase activity"/>
    <property type="evidence" value="ECO:0007669"/>
    <property type="project" value="UniProtKB-EC"/>
</dbReference>
<dbReference type="InterPro" id="IPR029071">
    <property type="entry name" value="Ubiquitin-like_domsf"/>
</dbReference>
<dbReference type="Gene3D" id="3.40.50.460">
    <property type="entry name" value="Phosphofructokinase domain"/>
    <property type="match status" value="3"/>
</dbReference>
<sequence>MNGSAKCQDCRECDFQAALNLVQNGITNLVVTGDVSLTVSNLFRQDWESLLDDLVYQGKMTAKKKQQCSSLNKIGMVSGMVDNDFCGNDMTMCTDSALDRIIEAIDAIVTTASRYPTHVGLKSEADFVFIPEWPTTLCEKLKMIIVDNLQQDTRVTVLGHVQRGGSPSDFDRILSSRMGAEAVLALLEAKSGAPAVVVSLDGNQSVRVHLMECVMKIQERHWSEVADWVGQGGAFLGTKRTWPNEIMEKVVEQCRKEPFQGLLVAGGFEAYHSVLQMADQRDKNLCIRVSVTAASVCNNVPGTDFSLGSDSALNEITELKNEMSSSHLADAEMFVRSMNPSLKIIRNATQECNFSVTKNDFIVKGDVKDCSYEFYVKTVFGKTITIHSSFDVTVEVLKGLIEDKEGIPPQHQLLFVAGKNIDNTFDMKCLNGRTIMLGLRLRGGMLINVEFPSGKIVDLNVKETDTVELLKNSILDIEYVGAPNTWFLSYLGHRLHEQNTIDSYNIHSGHTLQMFYKDVFQQTIQYKKMQSSETPDKQTAQFDTPKETLVKTFHNTKSASTSKETRTLKNTRKITADDNELCSFCGLPLTGQHDYKCKCKHSIHLNCAPKYLFREIPCCNCRDSSNDLSDEEVSSDETFQARNGCIRAVLKYCLCCCFDNE</sequence>
<evidence type="ECO:0000256" key="2">
    <source>
        <dbReference type="ARBA" id="ARBA00004496"/>
    </source>
</evidence>
<protein>
    <recommendedName>
        <fullName evidence="4">6-phosphofructokinase</fullName>
        <ecNumber evidence="4">2.7.1.11</ecNumber>
    </recommendedName>
</protein>
<dbReference type="InterPro" id="IPR000626">
    <property type="entry name" value="Ubiquitin-like_dom"/>
</dbReference>
<reference evidence="16 17" key="1">
    <citation type="journal article" date="2019" name="Sci. Rep.">
        <title>Orb-weaving spider Araneus ventricosus genome elucidates the spidroin gene catalogue.</title>
        <authorList>
            <person name="Kono N."/>
            <person name="Nakamura H."/>
            <person name="Ohtoshi R."/>
            <person name="Moran D.A.P."/>
            <person name="Shinohara A."/>
            <person name="Yoshida Y."/>
            <person name="Fujiwara M."/>
            <person name="Mori M."/>
            <person name="Tomita M."/>
            <person name="Arakawa K."/>
        </authorList>
    </citation>
    <scope>NUCLEOTIDE SEQUENCE [LARGE SCALE GENOMIC DNA]</scope>
</reference>
<dbReference type="OrthoDB" id="537915at2759"/>
<dbReference type="Pfam" id="PF00240">
    <property type="entry name" value="ubiquitin"/>
    <property type="match status" value="2"/>
</dbReference>
<comment type="catalytic activity">
    <reaction evidence="14">
        <text>beta-D-fructose 6-phosphate + ATP = beta-D-fructose 1,6-bisphosphate + ADP + H(+)</text>
        <dbReference type="Rhea" id="RHEA:16109"/>
        <dbReference type="ChEBI" id="CHEBI:15378"/>
        <dbReference type="ChEBI" id="CHEBI:30616"/>
        <dbReference type="ChEBI" id="CHEBI:32966"/>
        <dbReference type="ChEBI" id="CHEBI:57634"/>
        <dbReference type="ChEBI" id="CHEBI:456216"/>
        <dbReference type="EC" id="2.7.1.11"/>
    </reaction>
</comment>
<dbReference type="GO" id="GO:0042802">
    <property type="term" value="F:identical protein binding"/>
    <property type="evidence" value="ECO:0007669"/>
    <property type="project" value="TreeGrafter"/>
</dbReference>
<dbReference type="PANTHER" id="PTHR13697">
    <property type="entry name" value="PHOSPHOFRUCTOKINASE"/>
    <property type="match status" value="1"/>
</dbReference>
<organism evidence="16 17">
    <name type="scientific">Araneus ventricosus</name>
    <name type="common">Orbweaver spider</name>
    <name type="synonym">Epeira ventricosa</name>
    <dbReference type="NCBI Taxonomy" id="182803"/>
    <lineage>
        <taxon>Eukaryota</taxon>
        <taxon>Metazoa</taxon>
        <taxon>Ecdysozoa</taxon>
        <taxon>Arthropoda</taxon>
        <taxon>Chelicerata</taxon>
        <taxon>Arachnida</taxon>
        <taxon>Araneae</taxon>
        <taxon>Araneomorphae</taxon>
        <taxon>Entelegynae</taxon>
        <taxon>Araneoidea</taxon>
        <taxon>Araneidae</taxon>
        <taxon>Araneus</taxon>
    </lineage>
</organism>
<dbReference type="UniPathway" id="UPA00109">
    <property type="reaction ID" value="UER00182"/>
</dbReference>
<evidence type="ECO:0000313" key="16">
    <source>
        <dbReference type="EMBL" id="GBM93687.1"/>
    </source>
</evidence>
<feature type="domain" description="Ubiquitin-like" evidence="15">
    <location>
        <begin position="445"/>
        <end position="517"/>
    </location>
</feature>
<evidence type="ECO:0000313" key="17">
    <source>
        <dbReference type="Proteomes" id="UP000499080"/>
    </source>
</evidence>
<evidence type="ECO:0000256" key="10">
    <source>
        <dbReference type="ARBA" id="ARBA00022777"/>
    </source>
</evidence>
<evidence type="ECO:0000256" key="6">
    <source>
        <dbReference type="ARBA" id="ARBA00022533"/>
    </source>
</evidence>
<comment type="caution">
    <text evidence="16">The sequence shown here is derived from an EMBL/GenBank/DDBJ whole genome shotgun (WGS) entry which is preliminary data.</text>
</comment>
<dbReference type="Gene3D" id="3.40.50.450">
    <property type="match status" value="3"/>
</dbReference>
<evidence type="ECO:0000256" key="8">
    <source>
        <dbReference type="ARBA" id="ARBA00022723"/>
    </source>
</evidence>
<keyword evidence="5" id="KW-0963">Cytoplasm</keyword>
<dbReference type="EC" id="2.7.1.11" evidence="4"/>
<comment type="pathway">
    <text evidence="3">Carbohydrate degradation; glycolysis; D-glyceraldehyde 3-phosphate and glycerone phosphate from D-glucose: step 3/4.</text>
</comment>
<evidence type="ECO:0000256" key="1">
    <source>
        <dbReference type="ARBA" id="ARBA00001946"/>
    </source>
</evidence>
<dbReference type="GO" id="GO:0006002">
    <property type="term" value="P:fructose 6-phosphate metabolic process"/>
    <property type="evidence" value="ECO:0007669"/>
    <property type="project" value="InterPro"/>
</dbReference>
<keyword evidence="9" id="KW-0547">Nucleotide-binding</keyword>
<evidence type="ECO:0000256" key="9">
    <source>
        <dbReference type="ARBA" id="ARBA00022741"/>
    </source>
</evidence>
<dbReference type="InterPro" id="IPR035966">
    <property type="entry name" value="PKF_sf"/>
</dbReference>
<dbReference type="SMART" id="SM00213">
    <property type="entry name" value="UBQ"/>
    <property type="match status" value="2"/>
</dbReference>
<dbReference type="GO" id="GO:0030388">
    <property type="term" value="P:fructose 1,6-bisphosphate metabolic process"/>
    <property type="evidence" value="ECO:0007669"/>
    <property type="project" value="TreeGrafter"/>
</dbReference>
<dbReference type="PANTHER" id="PTHR13697:SF4">
    <property type="entry name" value="ATP-DEPENDENT 6-PHOSPHOFRUCTOKINASE"/>
    <property type="match status" value="1"/>
</dbReference>
<dbReference type="SUPFAM" id="SSF54236">
    <property type="entry name" value="Ubiquitin-like"/>
    <property type="match status" value="2"/>
</dbReference>
<keyword evidence="12" id="KW-0460">Magnesium</keyword>
<dbReference type="SUPFAM" id="SSF53784">
    <property type="entry name" value="Phosphofructokinase"/>
    <property type="match status" value="2"/>
</dbReference>
<keyword evidence="13" id="KW-0324">Glycolysis</keyword>
<dbReference type="PROSITE" id="PS50053">
    <property type="entry name" value="UBIQUITIN_2"/>
    <property type="match status" value="2"/>
</dbReference>
<name>A0A4Y2JV41_ARAVE</name>
<dbReference type="GO" id="GO:0048029">
    <property type="term" value="F:monosaccharide binding"/>
    <property type="evidence" value="ECO:0007669"/>
    <property type="project" value="TreeGrafter"/>
</dbReference>
<dbReference type="EMBL" id="BGPR01003899">
    <property type="protein sequence ID" value="GBM93687.1"/>
    <property type="molecule type" value="Genomic_DNA"/>
</dbReference>
<keyword evidence="11" id="KW-0067">ATP-binding</keyword>
<dbReference type="PRINTS" id="PR00476">
    <property type="entry name" value="PHFRCTKINASE"/>
</dbReference>
<dbReference type="GO" id="GO:0070095">
    <property type="term" value="F:fructose-6-phosphate binding"/>
    <property type="evidence" value="ECO:0007669"/>
    <property type="project" value="TreeGrafter"/>
</dbReference>
<dbReference type="AlphaFoldDB" id="A0A4Y2JV41"/>
<dbReference type="InterPro" id="IPR022953">
    <property type="entry name" value="ATP_PFK"/>
</dbReference>
<evidence type="ECO:0000256" key="3">
    <source>
        <dbReference type="ARBA" id="ARBA00004679"/>
    </source>
</evidence>
<gene>
    <name evidence="16" type="primary">Pfk_0</name>
    <name evidence="16" type="ORF">AVEN_181990_1</name>
</gene>
<dbReference type="PROSITE" id="PS00433">
    <property type="entry name" value="PHOSPHOFRUCTOKINASE"/>
    <property type="match status" value="1"/>
</dbReference>
<dbReference type="Proteomes" id="UP000499080">
    <property type="component" value="Unassembled WGS sequence"/>
</dbReference>
<dbReference type="Gene3D" id="3.10.20.90">
    <property type="entry name" value="Phosphatidylinositol 3-kinase Catalytic Subunit, Chain A, domain 1"/>
    <property type="match status" value="2"/>
</dbReference>
<evidence type="ECO:0000256" key="14">
    <source>
        <dbReference type="ARBA" id="ARBA00048070"/>
    </source>
</evidence>
<accession>A0A4Y2JV41</accession>
<evidence type="ECO:0000256" key="12">
    <source>
        <dbReference type="ARBA" id="ARBA00022842"/>
    </source>
</evidence>
<dbReference type="GO" id="GO:0061621">
    <property type="term" value="P:canonical glycolysis"/>
    <property type="evidence" value="ECO:0007669"/>
    <property type="project" value="TreeGrafter"/>
</dbReference>
<dbReference type="Pfam" id="PF00365">
    <property type="entry name" value="PFK"/>
    <property type="match status" value="3"/>
</dbReference>
<dbReference type="GO" id="GO:0005945">
    <property type="term" value="C:6-phosphofructokinase complex"/>
    <property type="evidence" value="ECO:0007669"/>
    <property type="project" value="TreeGrafter"/>
</dbReference>
<evidence type="ECO:0000256" key="7">
    <source>
        <dbReference type="ARBA" id="ARBA00022679"/>
    </source>
</evidence>
<keyword evidence="6" id="KW-0021">Allosteric enzyme</keyword>
<dbReference type="InterPro" id="IPR000023">
    <property type="entry name" value="Phosphofructokinase_dom"/>
</dbReference>
<dbReference type="CDD" id="cd17039">
    <property type="entry name" value="Ubl_ubiquitin_like"/>
    <property type="match status" value="1"/>
</dbReference>
<evidence type="ECO:0000256" key="13">
    <source>
        <dbReference type="ARBA" id="ARBA00023152"/>
    </source>
</evidence>
<evidence type="ECO:0000256" key="4">
    <source>
        <dbReference type="ARBA" id="ARBA00012055"/>
    </source>
</evidence>
<keyword evidence="8" id="KW-0479">Metal-binding</keyword>
<dbReference type="InterPro" id="IPR015912">
    <property type="entry name" value="Phosphofructokinase_CS"/>
</dbReference>
<proteinExistence type="predicted"/>
<keyword evidence="17" id="KW-1185">Reference proteome</keyword>
<comment type="cofactor">
    <cofactor evidence="1">
        <name>Mg(2+)</name>
        <dbReference type="ChEBI" id="CHEBI:18420"/>
    </cofactor>
</comment>
<comment type="subcellular location">
    <subcellularLocation>
        <location evidence="2">Cytoplasm</location>
    </subcellularLocation>
</comment>
<evidence type="ECO:0000259" key="15">
    <source>
        <dbReference type="PROSITE" id="PS50053"/>
    </source>
</evidence>
<dbReference type="GO" id="GO:0005524">
    <property type="term" value="F:ATP binding"/>
    <property type="evidence" value="ECO:0007669"/>
    <property type="project" value="UniProtKB-KW"/>
</dbReference>
<feature type="domain" description="Ubiquitin-like" evidence="15">
    <location>
        <begin position="372"/>
        <end position="423"/>
    </location>
</feature>
<keyword evidence="7" id="KW-0808">Transferase</keyword>
<dbReference type="GO" id="GO:0016208">
    <property type="term" value="F:AMP binding"/>
    <property type="evidence" value="ECO:0007669"/>
    <property type="project" value="TreeGrafter"/>
</dbReference>
<evidence type="ECO:0000256" key="11">
    <source>
        <dbReference type="ARBA" id="ARBA00022840"/>
    </source>
</evidence>
<evidence type="ECO:0000256" key="5">
    <source>
        <dbReference type="ARBA" id="ARBA00022490"/>
    </source>
</evidence>
<keyword evidence="10 16" id="KW-0418">Kinase</keyword>
<dbReference type="GO" id="GO:0046872">
    <property type="term" value="F:metal ion binding"/>
    <property type="evidence" value="ECO:0007669"/>
    <property type="project" value="UniProtKB-KW"/>
</dbReference>